<evidence type="ECO:0000256" key="9">
    <source>
        <dbReference type="PROSITE-ProRule" id="PRU01373"/>
    </source>
</evidence>
<dbReference type="HOGENOM" id="CLU_874170_0_0_9"/>
<organism evidence="11 12">
    <name type="scientific">Thermincola potens (strain JR)</name>
    <dbReference type="NCBI Taxonomy" id="635013"/>
    <lineage>
        <taxon>Bacteria</taxon>
        <taxon>Bacillati</taxon>
        <taxon>Bacillota</taxon>
        <taxon>Clostridia</taxon>
        <taxon>Eubacteriales</taxon>
        <taxon>Thermincolaceae</taxon>
        <taxon>Thermincola</taxon>
    </lineage>
</organism>
<dbReference type="InterPro" id="IPR038063">
    <property type="entry name" value="Transpep_catalytic_dom"/>
</dbReference>
<dbReference type="GO" id="GO:0071972">
    <property type="term" value="F:peptidoglycan L,D-transpeptidase activity"/>
    <property type="evidence" value="ECO:0007669"/>
    <property type="project" value="TreeGrafter"/>
</dbReference>
<evidence type="ECO:0000256" key="2">
    <source>
        <dbReference type="ARBA" id="ARBA00005992"/>
    </source>
</evidence>
<evidence type="ECO:0000256" key="4">
    <source>
        <dbReference type="ARBA" id="ARBA00022679"/>
    </source>
</evidence>
<name>D5XE44_THEPJ</name>
<evidence type="ECO:0000256" key="1">
    <source>
        <dbReference type="ARBA" id="ARBA00004752"/>
    </source>
</evidence>
<dbReference type="AlphaFoldDB" id="D5XE44"/>
<keyword evidence="3" id="KW-0328">Glycosyltransferase</keyword>
<keyword evidence="7 9" id="KW-0573">Peptidoglycan synthesis</keyword>
<evidence type="ECO:0000256" key="7">
    <source>
        <dbReference type="ARBA" id="ARBA00022984"/>
    </source>
</evidence>
<reference evidence="11 12" key="1">
    <citation type="submission" date="2010-05" db="EMBL/GenBank/DDBJ databases">
        <title>Complete sequence of Thermincola sp. JR.</title>
        <authorList>
            <consortium name="US DOE Joint Genome Institute"/>
            <person name="Lucas S."/>
            <person name="Copeland A."/>
            <person name="Lapidus A."/>
            <person name="Cheng J.-F."/>
            <person name="Bruce D."/>
            <person name="Goodwin L."/>
            <person name="Pitluck S."/>
            <person name="Chertkov O."/>
            <person name="Detter J.C."/>
            <person name="Han C."/>
            <person name="Tapia R."/>
            <person name="Land M."/>
            <person name="Hauser L."/>
            <person name="Kyrpides N."/>
            <person name="Mikhailova N."/>
            <person name="Hazen T.C."/>
            <person name="Woyke T."/>
        </authorList>
    </citation>
    <scope>NUCLEOTIDE SEQUENCE [LARGE SCALE GENOMIC DNA]</scope>
    <source>
        <strain evidence="11 12">JR</strain>
    </source>
</reference>
<dbReference type="STRING" id="635013.TherJR_1050"/>
<evidence type="ECO:0000313" key="11">
    <source>
        <dbReference type="EMBL" id="ADG81915.1"/>
    </source>
</evidence>
<dbReference type="eggNOG" id="COG1376">
    <property type="taxonomic scope" value="Bacteria"/>
</dbReference>
<dbReference type="EMBL" id="CP002028">
    <property type="protein sequence ID" value="ADG81915.1"/>
    <property type="molecule type" value="Genomic_DNA"/>
</dbReference>
<dbReference type="SUPFAM" id="SSF141523">
    <property type="entry name" value="L,D-transpeptidase catalytic domain-like"/>
    <property type="match status" value="1"/>
</dbReference>
<dbReference type="eggNOG" id="COG3409">
    <property type="taxonomic scope" value="Bacteria"/>
</dbReference>
<evidence type="ECO:0000256" key="5">
    <source>
        <dbReference type="ARBA" id="ARBA00022801"/>
    </source>
</evidence>
<dbReference type="OrthoDB" id="9787225at2"/>
<evidence type="ECO:0000313" key="12">
    <source>
        <dbReference type="Proteomes" id="UP000002377"/>
    </source>
</evidence>
<dbReference type="PANTHER" id="PTHR30582:SF24">
    <property type="entry name" value="L,D-TRANSPEPTIDASE ERFK_SRFK-RELATED"/>
    <property type="match status" value="1"/>
</dbReference>
<evidence type="ECO:0000256" key="6">
    <source>
        <dbReference type="ARBA" id="ARBA00022960"/>
    </source>
</evidence>
<accession>D5XE44</accession>
<proteinExistence type="inferred from homology"/>
<dbReference type="InterPro" id="IPR002477">
    <property type="entry name" value="Peptidoglycan-bd-like"/>
</dbReference>
<keyword evidence="12" id="KW-1185">Reference proteome</keyword>
<comment type="similarity">
    <text evidence="2">Belongs to the YkuD family.</text>
</comment>
<protein>
    <submittedName>
        <fullName evidence="11">ErfK/YbiS/YcfS/YnhG family protein</fullName>
    </submittedName>
</protein>
<dbReference type="RefSeq" id="WP_013119934.1">
    <property type="nucleotide sequence ID" value="NC_014152.1"/>
</dbReference>
<dbReference type="PROSITE" id="PS52029">
    <property type="entry name" value="LD_TPASE"/>
    <property type="match status" value="1"/>
</dbReference>
<dbReference type="GO" id="GO:0018104">
    <property type="term" value="P:peptidoglycan-protein cross-linking"/>
    <property type="evidence" value="ECO:0007669"/>
    <property type="project" value="TreeGrafter"/>
</dbReference>
<keyword evidence="5" id="KW-0378">Hydrolase</keyword>
<evidence type="ECO:0000259" key="10">
    <source>
        <dbReference type="PROSITE" id="PS52029"/>
    </source>
</evidence>
<keyword evidence="6 9" id="KW-0133">Cell shape</keyword>
<dbReference type="KEGG" id="tjr:TherJR_1050"/>
<dbReference type="GO" id="GO:0008360">
    <property type="term" value="P:regulation of cell shape"/>
    <property type="evidence" value="ECO:0007669"/>
    <property type="project" value="UniProtKB-UniRule"/>
</dbReference>
<feature type="active site" description="Proton donor/acceptor" evidence="9">
    <location>
        <position position="155"/>
    </location>
</feature>
<evidence type="ECO:0000256" key="8">
    <source>
        <dbReference type="ARBA" id="ARBA00023316"/>
    </source>
</evidence>
<dbReference type="UniPathway" id="UPA00219"/>
<dbReference type="InterPro" id="IPR036365">
    <property type="entry name" value="PGBD-like_sf"/>
</dbReference>
<gene>
    <name evidence="11" type="ordered locus">TherJR_1050</name>
</gene>
<dbReference type="PANTHER" id="PTHR30582">
    <property type="entry name" value="L,D-TRANSPEPTIDASE"/>
    <property type="match status" value="1"/>
</dbReference>
<dbReference type="InterPro" id="IPR050979">
    <property type="entry name" value="LD-transpeptidase"/>
</dbReference>
<keyword evidence="8 9" id="KW-0961">Cell wall biogenesis/degradation</keyword>
<dbReference type="Pfam" id="PF01471">
    <property type="entry name" value="PG_binding_1"/>
    <property type="match status" value="2"/>
</dbReference>
<comment type="pathway">
    <text evidence="1 9">Cell wall biogenesis; peptidoglycan biosynthesis.</text>
</comment>
<dbReference type="InterPro" id="IPR036366">
    <property type="entry name" value="PGBDSf"/>
</dbReference>
<dbReference type="Gene3D" id="2.40.440.10">
    <property type="entry name" value="L,D-transpeptidase catalytic domain-like"/>
    <property type="match status" value="1"/>
</dbReference>
<dbReference type="GO" id="GO:0016757">
    <property type="term" value="F:glycosyltransferase activity"/>
    <property type="evidence" value="ECO:0007669"/>
    <property type="project" value="UniProtKB-KW"/>
</dbReference>
<keyword evidence="4" id="KW-0808">Transferase</keyword>
<dbReference type="GO" id="GO:0005576">
    <property type="term" value="C:extracellular region"/>
    <property type="evidence" value="ECO:0007669"/>
    <property type="project" value="TreeGrafter"/>
</dbReference>
<dbReference type="SUPFAM" id="SSF47090">
    <property type="entry name" value="PGBD-like"/>
    <property type="match status" value="2"/>
</dbReference>
<dbReference type="GO" id="GO:0071555">
    <property type="term" value="P:cell wall organization"/>
    <property type="evidence" value="ECO:0007669"/>
    <property type="project" value="UniProtKB-UniRule"/>
</dbReference>
<dbReference type="MEROPS" id="C82.003"/>
<dbReference type="CDD" id="cd16913">
    <property type="entry name" value="YkuD_like"/>
    <property type="match status" value="1"/>
</dbReference>
<dbReference type="Proteomes" id="UP000002377">
    <property type="component" value="Chromosome"/>
</dbReference>
<feature type="domain" description="L,D-TPase catalytic" evidence="10">
    <location>
        <begin position="86"/>
        <end position="195"/>
    </location>
</feature>
<dbReference type="Gene3D" id="1.10.101.10">
    <property type="entry name" value="PGBD-like superfamily/PGBD"/>
    <property type="match status" value="2"/>
</dbReference>
<feature type="active site" description="Nucleophile" evidence="9">
    <location>
        <position position="171"/>
    </location>
</feature>
<sequence length="279" mass="30406">MLFSSRFLRLMTPYLSGPDVKAVQERLVDLGYYKGRVDGVFDPATANAVVAFQKSRGLKADGVVGPDTWSALGTDMAVSAAPGQGYRIFIDTERFRLSLFKDGVHQAAWPVAVGKPSTPTPIGDWVITEKIMNPGGPFGARWMRISVPWGGYGIHGTDNPASIGTAASHGCIRMYNEDVIKLYDIVGIGTPVKITGRVFTGRLLQIGIPPGSDIVQVQQRLQTLGYYKEELDGQFGPTTRNAVIAFQRVRGLVPDGIVGPRTYEELEKAYDQALGLRYP</sequence>
<dbReference type="InterPro" id="IPR005490">
    <property type="entry name" value="LD_TPept_cat_dom"/>
</dbReference>
<dbReference type="Pfam" id="PF03734">
    <property type="entry name" value="YkuD"/>
    <property type="match status" value="1"/>
</dbReference>
<evidence type="ECO:0000256" key="3">
    <source>
        <dbReference type="ARBA" id="ARBA00022676"/>
    </source>
</evidence>